<dbReference type="InterPro" id="IPR050109">
    <property type="entry name" value="HTH-type_TetR-like_transc_reg"/>
</dbReference>
<evidence type="ECO:0000256" key="2">
    <source>
        <dbReference type="PROSITE-ProRule" id="PRU00335"/>
    </source>
</evidence>
<dbReference type="Gene3D" id="1.10.357.10">
    <property type="entry name" value="Tetracycline Repressor, domain 2"/>
    <property type="match status" value="1"/>
</dbReference>
<dbReference type="PANTHER" id="PTHR30055">
    <property type="entry name" value="HTH-TYPE TRANSCRIPTIONAL REGULATOR RUTR"/>
    <property type="match status" value="1"/>
</dbReference>
<dbReference type="AlphaFoldDB" id="A0A235FD67"/>
<feature type="DNA-binding region" description="H-T-H motif" evidence="2">
    <location>
        <begin position="42"/>
        <end position="61"/>
    </location>
</feature>
<dbReference type="EMBL" id="NOII01000001">
    <property type="protein sequence ID" value="OYD59276.1"/>
    <property type="molecule type" value="Genomic_DNA"/>
</dbReference>
<keyword evidence="5" id="KW-1185">Reference proteome</keyword>
<dbReference type="GO" id="GO:0003677">
    <property type="term" value="F:DNA binding"/>
    <property type="evidence" value="ECO:0007669"/>
    <property type="project" value="UniProtKB-UniRule"/>
</dbReference>
<dbReference type="GO" id="GO:0006355">
    <property type="term" value="P:regulation of DNA-templated transcription"/>
    <property type="evidence" value="ECO:0007669"/>
    <property type="project" value="UniProtKB-ARBA"/>
</dbReference>
<dbReference type="InterPro" id="IPR001647">
    <property type="entry name" value="HTH_TetR"/>
</dbReference>
<protein>
    <submittedName>
        <fullName evidence="4">TetR family transcriptional regulator</fullName>
    </submittedName>
</protein>
<accession>A0A235FD67</accession>
<dbReference type="RefSeq" id="WP_094251237.1">
    <property type="nucleotide sequence ID" value="NZ_JBHLXL010000001.1"/>
</dbReference>
<feature type="domain" description="HTH tetR-type" evidence="3">
    <location>
        <begin position="19"/>
        <end position="79"/>
    </location>
</feature>
<evidence type="ECO:0000256" key="1">
    <source>
        <dbReference type="ARBA" id="ARBA00023125"/>
    </source>
</evidence>
<dbReference type="PROSITE" id="PS50977">
    <property type="entry name" value="HTH_TETR_2"/>
    <property type="match status" value="1"/>
</dbReference>
<dbReference type="SUPFAM" id="SSF48498">
    <property type="entry name" value="Tetracyclin repressor-like, C-terminal domain"/>
    <property type="match status" value="1"/>
</dbReference>
<gene>
    <name evidence="4" type="ORF">CGZ90_05110</name>
</gene>
<dbReference type="SUPFAM" id="SSF46689">
    <property type="entry name" value="Homeodomain-like"/>
    <property type="match status" value="1"/>
</dbReference>
<dbReference type="InterPro" id="IPR036271">
    <property type="entry name" value="Tet_transcr_reg_TetR-rel_C_sf"/>
</dbReference>
<keyword evidence="1 2" id="KW-0238">DNA-binding</keyword>
<evidence type="ECO:0000259" key="3">
    <source>
        <dbReference type="PROSITE" id="PS50977"/>
    </source>
</evidence>
<proteinExistence type="predicted"/>
<evidence type="ECO:0000313" key="5">
    <source>
        <dbReference type="Proteomes" id="UP000215059"/>
    </source>
</evidence>
<reference evidence="4 5" key="1">
    <citation type="submission" date="2017-07" db="EMBL/GenBank/DDBJ databases">
        <title>Fictibacillus sp. nov. GDSW-R2A3 Genome sequencing and assembly.</title>
        <authorList>
            <person name="Mayilraj S."/>
        </authorList>
    </citation>
    <scope>NUCLEOTIDE SEQUENCE [LARGE SCALE GENOMIC DNA]</scope>
    <source>
        <strain evidence="4 5">GDSW-R2A3</strain>
    </source>
</reference>
<dbReference type="OrthoDB" id="9780824at2"/>
<evidence type="ECO:0000313" key="4">
    <source>
        <dbReference type="EMBL" id="OYD59276.1"/>
    </source>
</evidence>
<dbReference type="InterPro" id="IPR009057">
    <property type="entry name" value="Homeodomain-like_sf"/>
</dbReference>
<name>A0A235FD67_9BACL</name>
<sequence length="215" mass="24673">MPENDWIQELLSSDKGALSDKQVKILEAATEIFAERGYAATSTNEIARRAGVAEGTIFRHYKTKKDLLLSIVTPTMIKFVAPHFAKSFAKDVFNEDYVSYTDFVRKLAFNRFDFAKKNQQILKIFLQEIAFHEELRTPFKAIFTEHILNKFKAVVEKFQQNGEIVSMPPESVMRLTVTNVIGLVLARFLFLPEADWDDEAELERTVDFIVKGLSK</sequence>
<organism evidence="4 5">
    <name type="scientific">Fictibacillus aquaticus</name>
    <dbReference type="NCBI Taxonomy" id="2021314"/>
    <lineage>
        <taxon>Bacteria</taxon>
        <taxon>Bacillati</taxon>
        <taxon>Bacillota</taxon>
        <taxon>Bacilli</taxon>
        <taxon>Bacillales</taxon>
        <taxon>Fictibacillaceae</taxon>
        <taxon>Fictibacillus</taxon>
    </lineage>
</organism>
<dbReference type="PRINTS" id="PR00455">
    <property type="entry name" value="HTHTETR"/>
</dbReference>
<comment type="caution">
    <text evidence="4">The sequence shown here is derived from an EMBL/GenBank/DDBJ whole genome shotgun (WGS) entry which is preliminary data.</text>
</comment>
<dbReference type="Proteomes" id="UP000215059">
    <property type="component" value="Unassembled WGS sequence"/>
</dbReference>
<dbReference type="Pfam" id="PF00440">
    <property type="entry name" value="TetR_N"/>
    <property type="match status" value="1"/>
</dbReference>
<dbReference type="PANTHER" id="PTHR30055:SF222">
    <property type="entry name" value="REGULATORY PROTEIN"/>
    <property type="match status" value="1"/>
</dbReference>